<name>A2Q5T6_MEDTR</name>
<dbReference type="Proteomes" id="UP000265566">
    <property type="component" value="Chromosome 7"/>
</dbReference>
<dbReference type="Gramene" id="rna38293">
    <property type="protein sequence ID" value="RHN44203.1"/>
    <property type="gene ID" value="gene38293"/>
</dbReference>
<dbReference type="EMBL" id="AC169177">
    <property type="protein sequence ID" value="ABN08956.1"/>
    <property type="molecule type" value="Genomic_DNA"/>
</dbReference>
<reference evidence="3" key="3">
    <citation type="journal article" date="2018" name="Nat. Plants">
        <title>Whole-genome landscape of Medicago truncatula symbiotic genes.</title>
        <authorList>
            <person name="Pecrix Y."/>
            <person name="Staton S.E."/>
            <person name="Sallet E."/>
            <person name="Lelandais-Briere C."/>
            <person name="Moreau S."/>
            <person name="Carrere S."/>
            <person name="Blein T."/>
            <person name="Jardinaud M.F."/>
            <person name="Latrasse D."/>
            <person name="Zouine M."/>
            <person name="Zahm M."/>
            <person name="Kreplak J."/>
            <person name="Mayjonade B."/>
            <person name="Satge C."/>
            <person name="Perez M."/>
            <person name="Cauet S."/>
            <person name="Marande W."/>
            <person name="Chantry-Darmon C."/>
            <person name="Lopez-Roques C."/>
            <person name="Bouchez O."/>
            <person name="Berard A."/>
            <person name="Debelle F."/>
            <person name="Munos S."/>
            <person name="Bendahmane A."/>
            <person name="Berges H."/>
            <person name="Niebel A."/>
            <person name="Buitink J."/>
            <person name="Frugier F."/>
            <person name="Benhamed M."/>
            <person name="Crespi M."/>
            <person name="Gouzy J."/>
            <person name="Gamas P."/>
        </authorList>
    </citation>
    <scope>NUCLEOTIDE SEQUENCE [LARGE SCALE GENOMIC DNA]</scope>
    <source>
        <strain evidence="3">cv. Jemalong A17</strain>
    </source>
</reference>
<organism evidence="1">
    <name type="scientific">Medicago truncatula</name>
    <name type="common">Barrel medic</name>
    <name type="synonym">Medicago tribuloides</name>
    <dbReference type="NCBI Taxonomy" id="3880"/>
    <lineage>
        <taxon>Eukaryota</taxon>
        <taxon>Viridiplantae</taxon>
        <taxon>Streptophyta</taxon>
        <taxon>Embryophyta</taxon>
        <taxon>Tracheophyta</taxon>
        <taxon>Spermatophyta</taxon>
        <taxon>Magnoliopsida</taxon>
        <taxon>eudicotyledons</taxon>
        <taxon>Gunneridae</taxon>
        <taxon>Pentapetalae</taxon>
        <taxon>rosids</taxon>
        <taxon>fabids</taxon>
        <taxon>Fabales</taxon>
        <taxon>Fabaceae</taxon>
        <taxon>Papilionoideae</taxon>
        <taxon>50 kb inversion clade</taxon>
        <taxon>NPAAA clade</taxon>
        <taxon>Hologalegina</taxon>
        <taxon>IRL clade</taxon>
        <taxon>Trifolieae</taxon>
        <taxon>Medicago</taxon>
    </lineage>
</organism>
<reference evidence="1" key="2">
    <citation type="submission" date="2007-03" db="EMBL/GenBank/DDBJ databases">
        <authorList>
            <consortium name="The International Medicago Genome Annotation Group"/>
        </authorList>
    </citation>
    <scope>NUCLEOTIDE SEQUENCE</scope>
</reference>
<dbReference type="EMBL" id="PSQE01000007">
    <property type="protein sequence ID" value="RHN44203.1"/>
    <property type="molecule type" value="Genomic_DNA"/>
</dbReference>
<dbReference type="AlphaFoldDB" id="A2Q5T6"/>
<protein>
    <submittedName>
        <fullName evidence="1">Uncharacterized protein</fullName>
    </submittedName>
</protein>
<proteinExistence type="predicted"/>
<evidence type="ECO:0000313" key="3">
    <source>
        <dbReference type="Proteomes" id="UP000265566"/>
    </source>
</evidence>
<gene>
    <name evidence="1" type="ORF">MtrDRAFT_AC169177g2v1</name>
    <name evidence="2" type="ORF">MtrunA17_Chr7g0216821</name>
</gene>
<reference evidence="1" key="1">
    <citation type="submission" date="2005-12" db="EMBL/GenBank/DDBJ databases">
        <authorList>
            <person name="Town C.D."/>
        </authorList>
    </citation>
    <scope>NUCLEOTIDE SEQUENCE</scope>
</reference>
<evidence type="ECO:0000313" key="1">
    <source>
        <dbReference type="EMBL" id="ABN08956.1"/>
    </source>
</evidence>
<accession>A2Q5T6</accession>
<reference evidence="2" key="4">
    <citation type="journal article" date="2018" name="Nat. Plants">
        <title>Whole-genome landscape of Medicago truncatula symbiotic genes.</title>
        <authorList>
            <person name="Pecrix Y."/>
            <person name="Gamas P."/>
            <person name="Carrere S."/>
        </authorList>
    </citation>
    <scope>NUCLEOTIDE SEQUENCE</scope>
    <source>
        <tissue evidence="2">Leaves</tissue>
    </source>
</reference>
<evidence type="ECO:0000313" key="2">
    <source>
        <dbReference type="EMBL" id="RHN44203.1"/>
    </source>
</evidence>
<sequence>MVSSCLNIQEALAAFSKVFGKVALLLADLMLKMGLVADFEWEDIKNRLSAREGENVTRVKSKGLAAQYSSSSFLVRHTHDSHSHELIYGRCSVNRDTISMKTFEKATSVSQNQPLNLFPTSIQSNAMSFY</sequence>